<dbReference type="Pfam" id="PF06114">
    <property type="entry name" value="Peptidase_M78"/>
    <property type="match status" value="1"/>
</dbReference>
<dbReference type="OrthoDB" id="9796786at2"/>
<dbReference type="InterPro" id="IPR052345">
    <property type="entry name" value="Rad_response_metalloprotease"/>
</dbReference>
<dbReference type="PANTHER" id="PTHR43236">
    <property type="entry name" value="ANTITOXIN HIGA1"/>
    <property type="match status" value="1"/>
</dbReference>
<dbReference type="CDD" id="cd00093">
    <property type="entry name" value="HTH_XRE"/>
    <property type="match status" value="1"/>
</dbReference>
<dbReference type="eggNOG" id="COG2856">
    <property type="taxonomic scope" value="Bacteria"/>
</dbReference>
<sequence>MPGIQPALLKWARESAHLSTEEVAGRLKKSVEEIDAWESGTDAPSYAQLEKLAYELYKRPLAIFFLPSPPKEPRPEAEFRALPDSDLRNLRRDTVLLIRRARAYQASLIELFGGSSPTAEPLWKQVEIDASRPSARQAAVVRASLGVPAPGAREWGAPDGDEALKIWRKAVEARGVFVFKDTFKQSEISGFCLEHSELPIVVINNSTTKTRQIFSLLHELAHVLMGRRAISTFDEAPLNRLSPAEQRIERFCNQIAADILVPPDDFAAQVSGLPQNVEALPSDAFAALAARYRVSREVILRRFRDADRVSQAFYEKRKREWDGQKIHKGSSGGSFYSTKGAYLSERLMSEVFARYGRRQINVDEAAEFIGVKPKQVDELESRFLRGMAA</sequence>
<gene>
    <name evidence="3" type="ordered locus">NGR_c01250</name>
</gene>
<name>C3MF91_SINFN</name>
<feature type="domain" description="HTH cro/C1-type" evidence="2">
    <location>
        <begin position="9"/>
        <end position="64"/>
    </location>
</feature>
<dbReference type="PANTHER" id="PTHR43236:SF2">
    <property type="entry name" value="BLL0069 PROTEIN"/>
    <property type="match status" value="1"/>
</dbReference>
<keyword evidence="4" id="KW-1185">Reference proteome</keyword>
<evidence type="ECO:0000256" key="1">
    <source>
        <dbReference type="ARBA" id="ARBA00007227"/>
    </source>
</evidence>
<dbReference type="InterPro" id="IPR010359">
    <property type="entry name" value="IrrE_HExxH"/>
</dbReference>
<dbReference type="KEGG" id="rhi:NGR_c01250"/>
<comment type="similarity">
    <text evidence="1">Belongs to the short-chain fatty acyl-CoA assimilation regulator (ScfR) family.</text>
</comment>
<dbReference type="EMBL" id="CP001389">
    <property type="protein sequence ID" value="ACP23928.1"/>
    <property type="molecule type" value="Genomic_DNA"/>
</dbReference>
<dbReference type="SUPFAM" id="SSF47413">
    <property type="entry name" value="lambda repressor-like DNA-binding domains"/>
    <property type="match status" value="1"/>
</dbReference>
<dbReference type="AlphaFoldDB" id="C3MF91"/>
<evidence type="ECO:0000259" key="2">
    <source>
        <dbReference type="PROSITE" id="PS50943"/>
    </source>
</evidence>
<dbReference type="HOGENOM" id="CLU_057454_0_1_5"/>
<dbReference type="PATRIC" id="fig|394.7.peg.2923"/>
<dbReference type="STRING" id="394.NGR_c01250"/>
<dbReference type="InterPro" id="IPR010982">
    <property type="entry name" value="Lambda_DNA-bd_dom_sf"/>
</dbReference>
<reference evidence="3 4" key="1">
    <citation type="journal article" date="2009" name="Appl. Environ. Microbiol.">
        <title>Rhizobium sp. strain NGR234 possesses a remarkable number of secretion systems.</title>
        <authorList>
            <person name="Schmeisser C."/>
            <person name="Liesegang H."/>
            <person name="Krysciak D."/>
            <person name="Bakkou N."/>
            <person name="Le Quere A."/>
            <person name="Wollherr A."/>
            <person name="Heinemeyer I."/>
            <person name="Morgenstern B."/>
            <person name="Pommerening-Roeser A."/>
            <person name="Flores M."/>
            <person name="Palacios R."/>
            <person name="Brenner S."/>
            <person name="Gottschalk G."/>
            <person name="Schmitz R.A."/>
            <person name="Broughton W.J."/>
            <person name="Perret X."/>
            <person name="Strittmatter A.W."/>
            <person name="Streit W.R."/>
        </authorList>
    </citation>
    <scope>NUCLEOTIDE SEQUENCE [LARGE SCALE GENOMIC DNA]</scope>
    <source>
        <strain evidence="4">NBRC 101917 / NGR234</strain>
    </source>
</reference>
<dbReference type="Pfam" id="PF01381">
    <property type="entry name" value="HTH_3"/>
    <property type="match status" value="1"/>
</dbReference>
<dbReference type="Gene3D" id="1.10.10.2910">
    <property type="match status" value="1"/>
</dbReference>
<protein>
    <recommendedName>
        <fullName evidence="2">HTH cro/C1-type domain-containing protein</fullName>
    </recommendedName>
</protein>
<organism evidence="3 4">
    <name type="scientific">Sinorhizobium fredii (strain NBRC 101917 / NGR234)</name>
    <dbReference type="NCBI Taxonomy" id="394"/>
    <lineage>
        <taxon>Bacteria</taxon>
        <taxon>Pseudomonadati</taxon>
        <taxon>Pseudomonadota</taxon>
        <taxon>Alphaproteobacteria</taxon>
        <taxon>Hyphomicrobiales</taxon>
        <taxon>Rhizobiaceae</taxon>
        <taxon>Sinorhizobium/Ensifer group</taxon>
        <taxon>Sinorhizobium</taxon>
    </lineage>
</organism>
<evidence type="ECO:0000313" key="3">
    <source>
        <dbReference type="EMBL" id="ACP23928.1"/>
    </source>
</evidence>
<accession>C3MF91</accession>
<dbReference type="Gene3D" id="1.10.260.40">
    <property type="entry name" value="lambda repressor-like DNA-binding domains"/>
    <property type="match status" value="1"/>
</dbReference>
<dbReference type="Proteomes" id="UP000001054">
    <property type="component" value="Chromosome"/>
</dbReference>
<proteinExistence type="inferred from homology"/>
<dbReference type="GO" id="GO:0003677">
    <property type="term" value="F:DNA binding"/>
    <property type="evidence" value="ECO:0007669"/>
    <property type="project" value="InterPro"/>
</dbReference>
<dbReference type="PROSITE" id="PS50943">
    <property type="entry name" value="HTH_CROC1"/>
    <property type="match status" value="1"/>
</dbReference>
<evidence type="ECO:0000313" key="4">
    <source>
        <dbReference type="Proteomes" id="UP000001054"/>
    </source>
</evidence>
<dbReference type="SMART" id="SM00530">
    <property type="entry name" value="HTH_XRE"/>
    <property type="match status" value="1"/>
</dbReference>
<dbReference type="InterPro" id="IPR001387">
    <property type="entry name" value="Cro/C1-type_HTH"/>
</dbReference>